<reference evidence="2 3" key="1">
    <citation type="journal article" date="2024" name="bioRxiv">
        <title>A reference genome for Trichogramma kaykai: A tiny desert-dwelling parasitoid wasp with competing sex-ratio distorters.</title>
        <authorList>
            <person name="Culotta J."/>
            <person name="Lindsey A.R."/>
        </authorList>
    </citation>
    <scope>NUCLEOTIDE SEQUENCE [LARGE SCALE GENOMIC DNA]</scope>
    <source>
        <strain evidence="2 3">KSX58</strain>
    </source>
</reference>
<dbReference type="EMBL" id="JBJJXI010000177">
    <property type="protein sequence ID" value="KAL3384193.1"/>
    <property type="molecule type" value="Genomic_DNA"/>
</dbReference>
<accession>A0ABD2VU34</accession>
<gene>
    <name evidence="2" type="ORF">TKK_019984</name>
</gene>
<keyword evidence="1" id="KW-0812">Transmembrane</keyword>
<sequence>MITYGANQKKIAKILAQIFKDYEDPLLHKNLKEVHVALKYVKQVKIYLMVTVPLGFTNETMYFLKPLLENSFKVPSSIDFQNVTTYVLPYSVSFHIENDRGYWLALIYLIPMCYCAIFYSVDTILMLALLAHVCGQLAVLSECILPQIANDINTFSINTSFSIERHIRLIR</sequence>
<protein>
    <recommendedName>
        <fullName evidence="4">Odorant receptor</fullName>
    </recommendedName>
</protein>
<organism evidence="2 3">
    <name type="scientific">Trichogramma kaykai</name>
    <dbReference type="NCBI Taxonomy" id="54128"/>
    <lineage>
        <taxon>Eukaryota</taxon>
        <taxon>Metazoa</taxon>
        <taxon>Ecdysozoa</taxon>
        <taxon>Arthropoda</taxon>
        <taxon>Hexapoda</taxon>
        <taxon>Insecta</taxon>
        <taxon>Pterygota</taxon>
        <taxon>Neoptera</taxon>
        <taxon>Endopterygota</taxon>
        <taxon>Hymenoptera</taxon>
        <taxon>Apocrita</taxon>
        <taxon>Proctotrupomorpha</taxon>
        <taxon>Chalcidoidea</taxon>
        <taxon>Trichogrammatidae</taxon>
        <taxon>Trichogramma</taxon>
    </lineage>
</organism>
<comment type="caution">
    <text evidence="2">The sequence shown here is derived from an EMBL/GenBank/DDBJ whole genome shotgun (WGS) entry which is preliminary data.</text>
</comment>
<dbReference type="AlphaFoldDB" id="A0ABD2VU34"/>
<evidence type="ECO:0000256" key="1">
    <source>
        <dbReference type="SAM" id="Phobius"/>
    </source>
</evidence>
<keyword evidence="3" id="KW-1185">Reference proteome</keyword>
<keyword evidence="1" id="KW-1133">Transmembrane helix</keyword>
<evidence type="ECO:0000313" key="3">
    <source>
        <dbReference type="Proteomes" id="UP001627154"/>
    </source>
</evidence>
<dbReference type="Proteomes" id="UP001627154">
    <property type="component" value="Unassembled WGS sequence"/>
</dbReference>
<feature type="transmembrane region" description="Helical" evidence="1">
    <location>
        <begin position="101"/>
        <end position="119"/>
    </location>
</feature>
<proteinExistence type="predicted"/>
<keyword evidence="1" id="KW-0472">Membrane</keyword>
<name>A0ABD2VU34_9HYME</name>
<evidence type="ECO:0008006" key="4">
    <source>
        <dbReference type="Google" id="ProtNLM"/>
    </source>
</evidence>
<evidence type="ECO:0000313" key="2">
    <source>
        <dbReference type="EMBL" id="KAL3384193.1"/>
    </source>
</evidence>